<reference evidence="8" key="1">
    <citation type="journal article" date="2019" name="IScience">
        <title>Narwhal Genome Reveals Long-Term Low Genetic Diversity despite Current Large Abundance Size.</title>
        <authorList>
            <person name="Westbury M.V."/>
            <person name="Petersen B."/>
            <person name="Garde E."/>
            <person name="Heide-Jorgensen M.P."/>
            <person name="Lorenzen E.D."/>
        </authorList>
    </citation>
    <scope>NUCLEOTIDE SEQUENCE [LARGE SCALE GENOMIC DNA]</scope>
</reference>
<dbReference type="GO" id="GO:0022625">
    <property type="term" value="C:cytosolic large ribosomal subunit"/>
    <property type="evidence" value="ECO:0007669"/>
    <property type="project" value="UniProtKB-UniRule"/>
</dbReference>
<evidence type="ECO:0000259" key="6">
    <source>
        <dbReference type="Pfam" id="PF01248"/>
    </source>
</evidence>
<dbReference type="AlphaFoldDB" id="A0A4U1EET1"/>
<dbReference type="InterPro" id="IPR029064">
    <property type="entry name" value="Ribosomal_eL30-like_sf"/>
</dbReference>
<sequence length="196" mass="21625">VIVKLALVPAVVKKQEAKKVVNPLFEERPKNFVTGRDFQPKRPFTYFWPTSTYQTESKRLLTPPEKKAASKGDAPTKRPPVLRAGVNTAPTLVENKKAQLVVTAHDLGPVGLVIFFPVLYLKVGVSYCVIKGKARLGHLVHSKTYHHHLHTRPVTVTDMMRSAVTGGGHVLDLKLVARIAKLEKAKGKELATKLGL</sequence>
<dbReference type="Proteomes" id="UP000308365">
    <property type="component" value="Unassembled WGS sequence"/>
</dbReference>
<comment type="caution">
    <text evidence="7">The sequence shown here is derived from an EMBL/GenBank/DDBJ whole genome shotgun (WGS) entry which is preliminary data.</text>
</comment>
<keyword evidence="2 4" id="KW-0687">Ribonucleoprotein</keyword>
<dbReference type="SUPFAM" id="SSF55315">
    <property type="entry name" value="L30e-like"/>
    <property type="match status" value="1"/>
</dbReference>
<feature type="non-terminal residue" evidence="7">
    <location>
        <position position="196"/>
    </location>
</feature>
<dbReference type="GO" id="GO:0003723">
    <property type="term" value="F:RNA binding"/>
    <property type="evidence" value="ECO:0007669"/>
    <property type="project" value="UniProtKB-UniRule"/>
</dbReference>
<feature type="region of interest" description="Disordered" evidence="5">
    <location>
        <begin position="58"/>
        <end position="81"/>
    </location>
</feature>
<comment type="subunit">
    <text evidence="3">Component of the large ribosomal subunit. Interacts with CRY1. Interacts with DICER1, AGO2, TARBP2, MOV10 and EIF6; they form a large RNA-induced silencing complex (RISC).</text>
</comment>
<feature type="domain" description="Ribosomal protein eL8/eL30/eS12/Gadd45" evidence="6">
    <location>
        <begin position="76"/>
        <end position="145"/>
    </location>
</feature>
<dbReference type="PRINTS" id="PR00882">
    <property type="entry name" value="RIBOSOMALL7A"/>
</dbReference>
<accession>A0A4U1EET1</accession>
<dbReference type="Pfam" id="PF01248">
    <property type="entry name" value="Ribosomal_L7Ae"/>
    <property type="match status" value="1"/>
</dbReference>
<keyword evidence="4" id="KW-0689">Ribosomal protein</keyword>
<dbReference type="EMBL" id="RWIC01001790">
    <property type="protein sequence ID" value="TKC34632.1"/>
    <property type="molecule type" value="Genomic_DNA"/>
</dbReference>
<comment type="function">
    <text evidence="4">Component of the ribosome.</text>
</comment>
<evidence type="ECO:0000256" key="4">
    <source>
        <dbReference type="RuleBase" id="RU367042"/>
    </source>
</evidence>
<dbReference type="InterPro" id="IPR001921">
    <property type="entry name" value="Ribosomal_eL8_euk"/>
</dbReference>
<organism evidence="7 8">
    <name type="scientific">Monodon monoceros</name>
    <name type="common">Narwhal</name>
    <name type="synonym">Ceratodon monodon</name>
    <dbReference type="NCBI Taxonomy" id="40151"/>
    <lineage>
        <taxon>Eukaryota</taxon>
        <taxon>Metazoa</taxon>
        <taxon>Chordata</taxon>
        <taxon>Craniata</taxon>
        <taxon>Vertebrata</taxon>
        <taxon>Euteleostomi</taxon>
        <taxon>Mammalia</taxon>
        <taxon>Eutheria</taxon>
        <taxon>Laurasiatheria</taxon>
        <taxon>Artiodactyla</taxon>
        <taxon>Whippomorpha</taxon>
        <taxon>Cetacea</taxon>
        <taxon>Odontoceti</taxon>
        <taxon>Monodontidae</taxon>
        <taxon>Monodon</taxon>
    </lineage>
</organism>
<feature type="non-terminal residue" evidence="7">
    <location>
        <position position="1"/>
    </location>
</feature>
<evidence type="ECO:0000256" key="3">
    <source>
        <dbReference type="ARBA" id="ARBA00046616"/>
    </source>
</evidence>
<name>A0A4U1EET1_MONMO</name>
<evidence type="ECO:0000256" key="5">
    <source>
        <dbReference type="SAM" id="MobiDB-lite"/>
    </source>
</evidence>
<evidence type="ECO:0000256" key="1">
    <source>
        <dbReference type="ARBA" id="ARBA00007337"/>
    </source>
</evidence>
<evidence type="ECO:0000313" key="7">
    <source>
        <dbReference type="EMBL" id="TKC34632.1"/>
    </source>
</evidence>
<gene>
    <name evidence="7" type="ORF">EI555_010215</name>
</gene>
<dbReference type="InterPro" id="IPR018492">
    <property type="entry name" value="Ribosomal_eL8/Nhp2"/>
</dbReference>
<dbReference type="PRINTS" id="PR00881">
    <property type="entry name" value="L7ARS6FAMILY"/>
</dbReference>
<dbReference type="InterPro" id="IPR004038">
    <property type="entry name" value="Ribosomal_eL8/eL30/eS12/Gad45"/>
</dbReference>
<comment type="similarity">
    <text evidence="1 4">Belongs to the eukaryotic ribosomal protein eL8 family.</text>
</comment>
<evidence type="ECO:0000256" key="2">
    <source>
        <dbReference type="ARBA" id="ARBA00023274"/>
    </source>
</evidence>
<feature type="compositionally biased region" description="Basic and acidic residues" evidence="5">
    <location>
        <begin position="58"/>
        <end position="76"/>
    </location>
</feature>
<evidence type="ECO:0000313" key="8">
    <source>
        <dbReference type="Proteomes" id="UP000308365"/>
    </source>
</evidence>
<dbReference type="Gene3D" id="3.30.1330.30">
    <property type="match status" value="1"/>
</dbReference>
<protein>
    <recommendedName>
        <fullName evidence="4">60S ribosomal protein L7a</fullName>
    </recommendedName>
</protein>
<proteinExistence type="inferred from homology"/>